<reference evidence="10 11" key="1">
    <citation type="submission" date="2024-01" db="EMBL/GenBank/DDBJ databases">
        <title>Description of Olsenella sp. nov., isolated from pig feces.</title>
        <authorList>
            <person name="Chang Y.-H."/>
        </authorList>
    </citation>
    <scope>NUCLEOTIDE SEQUENCE [LARGE SCALE GENOMIC DNA]</scope>
    <source>
        <strain evidence="10 11">YH-ols2223</strain>
    </source>
</reference>
<protein>
    <submittedName>
        <fullName evidence="10">Branched-chain amino acid transport system II carrier protein</fullName>
    </submittedName>
</protein>
<feature type="transmembrane region" description="Helical" evidence="9">
    <location>
        <begin position="370"/>
        <end position="387"/>
    </location>
</feature>
<dbReference type="Pfam" id="PF05525">
    <property type="entry name" value="Branch_AA_trans"/>
    <property type="match status" value="1"/>
</dbReference>
<keyword evidence="8 9" id="KW-0472">Membrane</keyword>
<evidence type="ECO:0000256" key="7">
    <source>
        <dbReference type="ARBA" id="ARBA00022989"/>
    </source>
</evidence>
<dbReference type="EMBL" id="JAZGJQ010000003">
    <property type="protein sequence ID" value="MEE6147086.1"/>
    <property type="molecule type" value="Genomic_DNA"/>
</dbReference>
<dbReference type="NCBIfam" id="TIGR00796">
    <property type="entry name" value="livcs"/>
    <property type="match status" value="1"/>
</dbReference>
<evidence type="ECO:0000256" key="5">
    <source>
        <dbReference type="ARBA" id="ARBA00022692"/>
    </source>
</evidence>
<organism evidence="10 11">
    <name type="scientific">Olsenella absiana</name>
    <dbReference type="NCBI Taxonomy" id="3115222"/>
    <lineage>
        <taxon>Bacteria</taxon>
        <taxon>Bacillati</taxon>
        <taxon>Actinomycetota</taxon>
        <taxon>Coriobacteriia</taxon>
        <taxon>Coriobacteriales</taxon>
        <taxon>Atopobiaceae</taxon>
        <taxon>Olsenella</taxon>
    </lineage>
</organism>
<evidence type="ECO:0000256" key="1">
    <source>
        <dbReference type="ARBA" id="ARBA00004651"/>
    </source>
</evidence>
<keyword evidence="4" id="KW-1003">Cell membrane</keyword>
<keyword evidence="11" id="KW-1185">Reference proteome</keyword>
<keyword evidence="6" id="KW-0029">Amino-acid transport</keyword>
<evidence type="ECO:0000256" key="8">
    <source>
        <dbReference type="ARBA" id="ARBA00023136"/>
    </source>
</evidence>
<dbReference type="Proteomes" id="UP001332931">
    <property type="component" value="Unassembled WGS sequence"/>
</dbReference>
<feature type="transmembrane region" description="Helical" evidence="9">
    <location>
        <begin position="252"/>
        <end position="273"/>
    </location>
</feature>
<evidence type="ECO:0000256" key="9">
    <source>
        <dbReference type="SAM" id="Phobius"/>
    </source>
</evidence>
<comment type="similarity">
    <text evidence="2">Belongs to the branched chain amino acid transporter family.</text>
</comment>
<comment type="subcellular location">
    <subcellularLocation>
        <location evidence="1">Cell membrane</location>
        <topology evidence="1">Multi-pass membrane protein</topology>
    </subcellularLocation>
</comment>
<feature type="transmembrane region" description="Helical" evidence="9">
    <location>
        <begin position="342"/>
        <end position="364"/>
    </location>
</feature>
<comment type="caution">
    <text evidence="10">The sequence shown here is derived from an EMBL/GenBank/DDBJ whole genome shotgun (WGS) entry which is preliminary data.</text>
</comment>
<feature type="transmembrane region" description="Helical" evidence="9">
    <location>
        <begin position="54"/>
        <end position="75"/>
    </location>
</feature>
<dbReference type="RefSeq" id="WP_330957854.1">
    <property type="nucleotide sequence ID" value="NZ_JAZGJQ010000003.1"/>
</dbReference>
<feature type="transmembrane region" description="Helical" evidence="9">
    <location>
        <begin position="20"/>
        <end position="42"/>
    </location>
</feature>
<feature type="transmembrane region" description="Helical" evidence="9">
    <location>
        <begin position="431"/>
        <end position="449"/>
    </location>
</feature>
<name>A0ABU7R8Z6_9ACTN</name>
<gene>
    <name evidence="10" type="primary">brnQ</name>
    <name evidence="10" type="ORF">VXJ25_03600</name>
</gene>
<feature type="transmembrane region" description="Helical" evidence="9">
    <location>
        <begin position="223"/>
        <end position="240"/>
    </location>
</feature>
<keyword evidence="5 9" id="KW-0812">Transmembrane</keyword>
<feature type="transmembrane region" description="Helical" evidence="9">
    <location>
        <begin position="305"/>
        <end position="330"/>
    </location>
</feature>
<sequence length="464" mass="46638">MHLSSEQVTDGTLGPRGSLAVGVALFSMFFGAGNLIIAPLLGVQAGPCVVPATLGYLVSGVGLPIATIVAIARAGTADALLDRIGHGFSRVFTILAYLAIGPLLAIPRTASTSFEMVRPLILGAQAGAGSAAAGAAAGAAVALPQLLFSLAFFAAALALALHPARIVRLMGKVTGPLLIGLLVVMVAAQVVAPAGDPLAEAQQAYATAPAVAGFVQGYQTLDLLASLAFGVVITSSVRRLGVTDPGAQARQVARSGVVAGALMALVYCALSYLGARMGTVAPEAANGAEVISLSSTLHFGTAGTALTAAVFLVACFNVCVGLVSSIGEYFSKAFPKVPYRGWAILIACISCVLANAGLTSILAYSVPVLMALYPMGICAMLMGLLPGSEAHAGAWRVAMACVGVVSTAGALRDALVPGLSLPFDALPLADIGLGWVVPGILGLIIGYIIEAARHGREGRGDSRG</sequence>
<evidence type="ECO:0000313" key="10">
    <source>
        <dbReference type="EMBL" id="MEE6147086.1"/>
    </source>
</evidence>
<keyword evidence="3" id="KW-0813">Transport</keyword>
<evidence type="ECO:0000256" key="3">
    <source>
        <dbReference type="ARBA" id="ARBA00022448"/>
    </source>
</evidence>
<dbReference type="PANTHER" id="PTHR30588:SF0">
    <property type="entry name" value="BRANCHED-CHAIN AMINO ACID PERMEASE BRNQ"/>
    <property type="match status" value="1"/>
</dbReference>
<dbReference type="InterPro" id="IPR004685">
    <property type="entry name" value="Brnchd-chn_aa_trnsp_Livcs"/>
</dbReference>
<evidence type="ECO:0000313" key="11">
    <source>
        <dbReference type="Proteomes" id="UP001332931"/>
    </source>
</evidence>
<evidence type="ECO:0000256" key="6">
    <source>
        <dbReference type="ARBA" id="ARBA00022970"/>
    </source>
</evidence>
<feature type="transmembrane region" description="Helical" evidence="9">
    <location>
        <begin position="143"/>
        <end position="161"/>
    </location>
</feature>
<proteinExistence type="inferred from homology"/>
<keyword evidence="7 9" id="KW-1133">Transmembrane helix</keyword>
<dbReference type="PANTHER" id="PTHR30588">
    <property type="entry name" value="BRANCHED-CHAIN AMINO ACID TRANSPORT SYSTEM 2 CARRIER PROTEIN"/>
    <property type="match status" value="1"/>
</dbReference>
<accession>A0ABU7R8Z6</accession>
<evidence type="ECO:0000256" key="2">
    <source>
        <dbReference type="ARBA" id="ARBA00008540"/>
    </source>
</evidence>
<feature type="transmembrane region" description="Helical" evidence="9">
    <location>
        <begin position="87"/>
        <end position="107"/>
    </location>
</feature>
<evidence type="ECO:0000256" key="4">
    <source>
        <dbReference type="ARBA" id="ARBA00022475"/>
    </source>
</evidence>
<feature type="transmembrane region" description="Helical" evidence="9">
    <location>
        <begin position="394"/>
        <end position="411"/>
    </location>
</feature>
<feature type="transmembrane region" description="Helical" evidence="9">
    <location>
        <begin position="173"/>
        <end position="192"/>
    </location>
</feature>